<feature type="domain" description="Endonuclease GajA/Old nuclease/RecF-like AAA" evidence="1">
    <location>
        <begin position="1"/>
        <end position="374"/>
    </location>
</feature>
<dbReference type="Gene3D" id="3.40.50.300">
    <property type="entry name" value="P-loop containing nucleotide triphosphate hydrolases"/>
    <property type="match status" value="1"/>
</dbReference>
<dbReference type="InterPro" id="IPR034139">
    <property type="entry name" value="TOPRIM_OLD"/>
</dbReference>
<keyword evidence="4" id="KW-1185">Reference proteome</keyword>
<dbReference type="OrthoDB" id="9792800at2"/>
<dbReference type="RefSeq" id="WP_113966812.1">
    <property type="nucleotide sequence ID" value="NZ_QNRP01000013.1"/>
</dbReference>
<dbReference type="SUPFAM" id="SSF52540">
    <property type="entry name" value="P-loop containing nucleoside triphosphate hydrolases"/>
    <property type="match status" value="1"/>
</dbReference>
<dbReference type="InterPro" id="IPR051396">
    <property type="entry name" value="Bact_Antivir_Def_Nuclease"/>
</dbReference>
<protein>
    <submittedName>
        <fullName evidence="3">DUF2813 domain-containing protein</fullName>
    </submittedName>
</protein>
<comment type="caution">
    <text evidence="3">The sequence shown here is derived from an EMBL/GenBank/DDBJ whole genome shotgun (WGS) entry which is preliminary data.</text>
</comment>
<dbReference type="AlphaFoldDB" id="A0A368P2A1"/>
<dbReference type="Pfam" id="PF20469">
    <property type="entry name" value="OLD-like_TOPRIM"/>
    <property type="match status" value="1"/>
</dbReference>
<dbReference type="EMBL" id="QPIG01000003">
    <property type="protein sequence ID" value="RCU56972.1"/>
    <property type="molecule type" value="Genomic_DNA"/>
</dbReference>
<dbReference type="InterPro" id="IPR041685">
    <property type="entry name" value="AAA_GajA/Old/RecF-like"/>
</dbReference>
<feature type="domain" description="OLD protein-like TOPRIM" evidence="2">
    <location>
        <begin position="420"/>
        <end position="491"/>
    </location>
</feature>
<dbReference type="InterPro" id="IPR027417">
    <property type="entry name" value="P-loop_NTPase"/>
</dbReference>
<organism evidence="3 4">
    <name type="scientific">Oceanihabitans sediminis</name>
    <dbReference type="NCBI Taxonomy" id="1812012"/>
    <lineage>
        <taxon>Bacteria</taxon>
        <taxon>Pseudomonadati</taxon>
        <taxon>Bacteroidota</taxon>
        <taxon>Flavobacteriia</taxon>
        <taxon>Flavobacteriales</taxon>
        <taxon>Flavobacteriaceae</taxon>
        <taxon>Oceanihabitans</taxon>
    </lineage>
</organism>
<evidence type="ECO:0000259" key="1">
    <source>
        <dbReference type="Pfam" id="PF13175"/>
    </source>
</evidence>
<proteinExistence type="predicted"/>
<name>A0A368P2A1_9FLAO</name>
<dbReference type="Pfam" id="PF13175">
    <property type="entry name" value="AAA_15"/>
    <property type="match status" value="1"/>
</dbReference>
<dbReference type="PANTHER" id="PTHR43581:SF4">
    <property type="entry name" value="ATP_GTP PHOSPHATASE"/>
    <property type="match status" value="1"/>
</dbReference>
<reference evidence="3 4" key="1">
    <citation type="submission" date="2018-07" db="EMBL/GenBank/DDBJ databases">
        <title>Oceanihabitans testaceum sp. nov., isolated from marine sediment.</title>
        <authorList>
            <person name="Li C.-M."/>
        </authorList>
    </citation>
    <scope>NUCLEOTIDE SEQUENCE [LARGE SCALE GENOMIC DNA]</scope>
    <source>
        <strain evidence="3 4">S9-10</strain>
    </source>
</reference>
<evidence type="ECO:0000313" key="4">
    <source>
        <dbReference type="Proteomes" id="UP000252249"/>
    </source>
</evidence>
<evidence type="ECO:0000313" key="3">
    <source>
        <dbReference type="EMBL" id="RCU56972.1"/>
    </source>
</evidence>
<evidence type="ECO:0000259" key="2">
    <source>
        <dbReference type="Pfam" id="PF20469"/>
    </source>
</evidence>
<dbReference type="PANTHER" id="PTHR43581">
    <property type="entry name" value="ATP/GTP PHOSPHATASE"/>
    <property type="match status" value="1"/>
</dbReference>
<dbReference type="Proteomes" id="UP000252249">
    <property type="component" value="Unassembled WGS sequence"/>
</dbReference>
<accession>A0A368P2A1</accession>
<sequence>MILETVKIKNFRGYQTETIIPISKLTAFIGKNDAGKSTILEALEIFFNNSLVNCEKDDLNITADNNKIEVTCVFTDFPDELIIDAANPTTLQAEHLLNAQNKLEIKKVFAATAAKPKEKVFIICNHPSVANGNDLLNLKRAELKQRATDLGIAEENYNGNINSSIRQAIRDSFGNLELEETALLVDKEDTKKVYDTLKSYLPLYALFQSDRQSKDDDKEVTDPMKIAVKQALSELTTELEHIKEQVRVKAIDTANRTLAKLKEMSPDLANELIPEFKTEPKFDSQFKLTIKSEEEIPINKRGSGIRRLILLNFFRAEAERLRAQHRVNQIIFAFEEPETSQHPDHQEMLIQAFMELSNTGNSQIILTTHTPALAGLLPLESLRFIQKNGNDRTVELGTDDVFEKIANTLGVLADPISKNANAILLIEGKSDVTFINHTATQLKNGGYITHTFEEKRIALVPIGGCGNLKHWTTLRLIDQFAIPYCVMLDSDLGTNEEQQNRDKIQELRNNGIKAYLTLKREPENYLHLDVLNLPAGSTFNFTDTCDAKVLIAAEKTSRKQNVLENYWTLMTTEQIREVERYNDDGTDRYEFTEMFTDLLSIVP</sequence>
<gene>
    <name evidence="3" type="ORF">DU428_08460</name>
</gene>